<dbReference type="EMBL" id="JASBWV010000006">
    <property type="protein sequence ID" value="KAJ9125992.1"/>
    <property type="molecule type" value="Genomic_DNA"/>
</dbReference>
<dbReference type="Proteomes" id="UP001234202">
    <property type="component" value="Unassembled WGS sequence"/>
</dbReference>
<proteinExistence type="predicted"/>
<accession>A0ACC2XPU1</accession>
<evidence type="ECO:0000313" key="2">
    <source>
        <dbReference type="Proteomes" id="UP001234202"/>
    </source>
</evidence>
<name>A0ACC2XPU1_9TREE</name>
<sequence length="761" mass="83393">MPFVGSRGSTGSSHHSQISASDSAADSRTAEWLSRVKQMVESLRQDNGEDSFPHSSSNDWSDKVTWVDGPGRSLGDRDGERMSPRLRSSILPTKRRGGGYKFSTFTFFDPLQPDKKLRYGSARRAAGFGLGGMSRRKFCNEMVKEGGVVTVGERCTMSAFQPVPTWEGEPMEELSNRVRWNGQALSADEASRLLPNPNAQTPQSATLEINQEQIFGAVKEDPFAMRLPEPAAPEPFKDLGIPRMLRAALQQEFPHILNPTPAQKDLIQSVLKDGKDVFLKDKTGQGKTFALALIAISRALKIRSKRMKLAKNPPRSSRNSISPVPSVLLLLPHATLVRQVGSWMERLESAISVPKSREGEKERLFQMVLPGEEQGKGPSARSDILISSPDALLTYLEPSSPRSNLSEGKNATPHLTSASLSRSLRLVMVDEADAMLRPLPGRFKAFTSERERQRHPFFRHPPSIVRLLDELLGRDGDRDGNKKQMQTVWCSATLNSVIRGFVHRSGWIRKDEQVTIDTAQESAEPTKATHMDESTTDNGSIRKTTHYCLTVDPLTGSLRNMGRTPTEPSYSDIVETAPDDPAAKEKIHPLMIENLALLHASHSAASPDDGGVSLVIVPEGASVPKLQTSLQALGLQSSILDGSQSADSANLLLVARSHVRGLDIPNISTVYLLNGLDVTSLSKSARAAGGVEERKREYTHFAGRMGRLGAQAREEGEEKDERYALVSLVMRDSAEEKAVQAMFGDKVGLEVEALKGEGISD</sequence>
<organism evidence="1 2">
    <name type="scientific">Naganishia onofrii</name>
    <dbReference type="NCBI Taxonomy" id="1851511"/>
    <lineage>
        <taxon>Eukaryota</taxon>
        <taxon>Fungi</taxon>
        <taxon>Dikarya</taxon>
        <taxon>Basidiomycota</taxon>
        <taxon>Agaricomycotina</taxon>
        <taxon>Tremellomycetes</taxon>
        <taxon>Filobasidiales</taxon>
        <taxon>Filobasidiaceae</taxon>
        <taxon>Naganishia</taxon>
    </lineage>
</organism>
<comment type="caution">
    <text evidence="1">The sequence shown here is derived from an EMBL/GenBank/DDBJ whole genome shotgun (WGS) entry which is preliminary data.</text>
</comment>
<gene>
    <name evidence="1" type="ORF">QFC24_002264</name>
</gene>
<evidence type="ECO:0000313" key="1">
    <source>
        <dbReference type="EMBL" id="KAJ9125992.1"/>
    </source>
</evidence>
<reference evidence="1" key="1">
    <citation type="submission" date="2023-04" db="EMBL/GenBank/DDBJ databases">
        <title>Draft Genome sequencing of Naganishia species isolated from polar environments using Oxford Nanopore Technology.</title>
        <authorList>
            <person name="Leo P."/>
            <person name="Venkateswaran K."/>
        </authorList>
    </citation>
    <scope>NUCLEOTIDE SEQUENCE</scope>
    <source>
        <strain evidence="1">DBVPG 5303</strain>
    </source>
</reference>
<protein>
    <submittedName>
        <fullName evidence="1">Uncharacterized protein</fullName>
    </submittedName>
</protein>
<keyword evidence="2" id="KW-1185">Reference proteome</keyword>